<evidence type="ECO:0000259" key="6">
    <source>
        <dbReference type="Pfam" id="PF00326"/>
    </source>
</evidence>
<organism evidence="8 9">
    <name type="scientific">Bifidobacterium coryneforme</name>
    <dbReference type="NCBI Taxonomy" id="1687"/>
    <lineage>
        <taxon>Bacteria</taxon>
        <taxon>Bacillati</taxon>
        <taxon>Actinomycetota</taxon>
        <taxon>Actinomycetes</taxon>
        <taxon>Bifidobacteriales</taxon>
        <taxon>Bifidobacteriaceae</taxon>
        <taxon>Bifidobacterium</taxon>
    </lineage>
</organism>
<dbReference type="InterPro" id="IPR002470">
    <property type="entry name" value="Peptidase_S9A"/>
</dbReference>
<evidence type="ECO:0000256" key="4">
    <source>
        <dbReference type="ARBA" id="ARBA00022825"/>
    </source>
</evidence>
<proteinExistence type="inferred from homology"/>
<dbReference type="GO" id="GO:0008236">
    <property type="term" value="F:serine-type peptidase activity"/>
    <property type="evidence" value="ECO:0007669"/>
    <property type="project" value="UniProtKB-KW"/>
</dbReference>
<dbReference type="PRINTS" id="PR00862">
    <property type="entry name" value="PROLIGOPTASE"/>
</dbReference>
<dbReference type="InterPro" id="IPR001375">
    <property type="entry name" value="Peptidase_S9_cat"/>
</dbReference>
<comment type="caution">
    <text evidence="8">The sequence shown here is derived from an EMBL/GenBank/DDBJ whole genome shotgun (WGS) entry which is preliminary data.</text>
</comment>
<dbReference type="AlphaFoldDB" id="A0ABD4AE06"/>
<evidence type="ECO:0000313" key="9">
    <source>
        <dbReference type="Proteomes" id="UP000033652"/>
    </source>
</evidence>
<dbReference type="SUPFAM" id="SSF50993">
    <property type="entry name" value="Peptidase/esterase 'gauge' domain"/>
    <property type="match status" value="1"/>
</dbReference>
<dbReference type="InterPro" id="IPR023302">
    <property type="entry name" value="Pept_S9A_N"/>
</dbReference>
<dbReference type="InterPro" id="IPR051543">
    <property type="entry name" value="Serine_Peptidase_S9A"/>
</dbReference>
<dbReference type="EMBL" id="JXBX01000007">
    <property type="protein sequence ID" value="KJY53821.1"/>
    <property type="molecule type" value="Genomic_DNA"/>
</dbReference>
<feature type="domain" description="Peptidase S9A N-terminal" evidence="7">
    <location>
        <begin position="24"/>
        <end position="305"/>
    </location>
</feature>
<evidence type="ECO:0000313" key="8">
    <source>
        <dbReference type="EMBL" id="KJY53821.1"/>
    </source>
</evidence>
<dbReference type="Gene3D" id="2.130.10.120">
    <property type="entry name" value="Prolyl oligopeptidase, N-terminal domain"/>
    <property type="match status" value="2"/>
</dbReference>
<dbReference type="PANTHER" id="PTHR11757:SF19">
    <property type="entry name" value="PROLYL ENDOPEPTIDASE-LIKE"/>
    <property type="match status" value="1"/>
</dbReference>
<keyword evidence="2" id="KW-0645">Protease</keyword>
<evidence type="ECO:0000256" key="2">
    <source>
        <dbReference type="ARBA" id="ARBA00022670"/>
    </source>
</evidence>
<name>A0ABD4AE06_9BIFI</name>
<dbReference type="Pfam" id="PF02897">
    <property type="entry name" value="Peptidase_S9_N"/>
    <property type="match status" value="1"/>
</dbReference>
<feature type="compositionally biased region" description="Polar residues" evidence="5">
    <location>
        <begin position="1"/>
        <end position="14"/>
    </location>
</feature>
<dbReference type="SUPFAM" id="SSF53474">
    <property type="entry name" value="alpha/beta-Hydrolases"/>
    <property type="match status" value="1"/>
</dbReference>
<dbReference type="GO" id="GO:0006508">
    <property type="term" value="P:proteolysis"/>
    <property type="evidence" value="ECO:0007669"/>
    <property type="project" value="UniProtKB-KW"/>
</dbReference>
<evidence type="ECO:0000256" key="1">
    <source>
        <dbReference type="ARBA" id="ARBA00005228"/>
    </source>
</evidence>
<dbReference type="PANTHER" id="PTHR11757">
    <property type="entry name" value="PROTEASE FAMILY S9A OLIGOPEPTIDASE"/>
    <property type="match status" value="1"/>
</dbReference>
<keyword evidence="3" id="KW-0378">Hydrolase</keyword>
<gene>
    <name evidence="8" type="ORF">JF68_03030</name>
</gene>
<dbReference type="Proteomes" id="UP000033652">
    <property type="component" value="Unassembled WGS sequence"/>
</dbReference>
<dbReference type="Gene3D" id="3.40.50.1820">
    <property type="entry name" value="alpha/beta hydrolase"/>
    <property type="match status" value="2"/>
</dbReference>
<keyword evidence="4" id="KW-0720">Serine protease</keyword>
<sequence length="836" mass="92862">MSFSASDCNDSPDTIPTVPRASAEATRRSFHGDLFEDPYEWMRQKEDPRTRQYVEQENQYCQERLSHLAGLRRTLLDEFKARVQETDMSVPTRIQGYWYFGRTLEGSQYGLQCRLPVRGDDDWDPPLIDKGSAPGSLPGEEIIFDANKESQGHDFFALGCLDLSRDGRWMLYGLDTSGNERYDLRIRDLSTGKDLPDRIDQVSSGAVLTPDGKWVFYTTVDQAWRPCAVWRHQVGQPRDEDARVFEEPDQRFWVGLGLSFDEASLMIGSSSKTTSEVLMLSLEDPTGDFVPFIPRQDGVEYDVSLSRLEGAGPDGEDLPVAVVYHNVLNPNFQVDLIDMSRTKPPYHLGQGVCIAQGSPYGCEQGGAGAGQSPDTPYRNPANPAILQGARGLGIEGMGIHRSFVVMTYRADSLPRLAVIPKEEAIEDLRAGRPWRFRQVVPGQGLVDHADRGSGQGRVYSIASSDNPSYEAPTMRYIFSSYTVPSELHEMDPATGADRLLKRAEVLGDFDPDRYAERRLWVDVRDGARVPVSLVWRRGMVPALDAEGRTGLDDEVIPAPSDPGRLPWPGDEASTSRSLQGGSPMFITGYGAYEISSDPGFSTGRLSLLDRGVLYAVPHVRGGGEMGRAWYEQGRRLQKRHTFEDFIDVTAALQARGWADPLHTVANGGSAGGLLMGAVANMAPQLYAGIEADVPFVDALTSILDPDLPLTVTEWDEWGDPLHDPEVYRYMKSYSPYENVQNADERIRDHGTGHFPAILVTTSMNDTRVLYVEPLKWVARLQEPRVGADALIKVEVEAGHGGISGRYRQWEELAFENAWCLSIMVPDQTPVRDSVSS</sequence>
<feature type="region of interest" description="Disordered" evidence="5">
    <location>
        <begin position="550"/>
        <end position="580"/>
    </location>
</feature>
<feature type="region of interest" description="Disordered" evidence="5">
    <location>
        <begin position="1"/>
        <end position="29"/>
    </location>
</feature>
<evidence type="ECO:0000256" key="5">
    <source>
        <dbReference type="SAM" id="MobiDB-lite"/>
    </source>
</evidence>
<evidence type="ECO:0000256" key="3">
    <source>
        <dbReference type="ARBA" id="ARBA00022801"/>
    </source>
</evidence>
<dbReference type="InterPro" id="IPR029058">
    <property type="entry name" value="AB_hydrolase_fold"/>
</dbReference>
<reference evidence="8 9" key="1">
    <citation type="submission" date="2014-12" db="EMBL/GenBank/DDBJ databases">
        <title>Comparative genomics of the lactic acid bacteria isolated from the honey bee gut.</title>
        <authorList>
            <person name="Ellegaard K.M."/>
            <person name="Tamarit D."/>
            <person name="Javelind E."/>
            <person name="Olofsson T."/>
            <person name="Andersson S.G."/>
            <person name="Vasquez A."/>
        </authorList>
    </citation>
    <scope>NUCLEOTIDE SEQUENCE [LARGE SCALE GENOMIC DNA]</scope>
    <source>
        <strain evidence="8 9">Bma6</strain>
    </source>
</reference>
<dbReference type="RefSeq" id="WP_052689884.1">
    <property type="nucleotide sequence ID" value="NZ_KQ033865.1"/>
</dbReference>
<feature type="domain" description="Peptidase S9 prolyl oligopeptidase catalytic" evidence="6">
    <location>
        <begin position="600"/>
        <end position="820"/>
    </location>
</feature>
<comment type="similarity">
    <text evidence="1">Belongs to the peptidase S9A family.</text>
</comment>
<accession>A0ABD4AE06</accession>
<dbReference type="Pfam" id="PF00326">
    <property type="entry name" value="Peptidase_S9"/>
    <property type="match status" value="1"/>
</dbReference>
<protein>
    <submittedName>
        <fullName evidence="8">Oligopeptidase B</fullName>
    </submittedName>
</protein>
<evidence type="ECO:0000259" key="7">
    <source>
        <dbReference type="Pfam" id="PF02897"/>
    </source>
</evidence>